<dbReference type="KEGG" id="usu:LVJ78_12090"/>
<dbReference type="Pfam" id="PF21818">
    <property type="entry name" value="DUF6884"/>
    <property type="match status" value="1"/>
</dbReference>
<organism evidence="2 3">
    <name type="scientific">Uruburuella suis</name>
    <dbReference type="NCBI Taxonomy" id="252130"/>
    <lineage>
        <taxon>Bacteria</taxon>
        <taxon>Pseudomonadati</taxon>
        <taxon>Pseudomonadota</taxon>
        <taxon>Betaproteobacteria</taxon>
        <taxon>Neisseriales</taxon>
        <taxon>Neisseriaceae</taxon>
        <taxon>Uruburuella</taxon>
    </lineage>
</organism>
<name>A0AAE9KGY3_9NEIS</name>
<sequence length="143" mass="16823">MRKIVLIACVSKKASNRQTAEKLYLSDLFKKELRYAREIIQPDDIFILSAKHGLVKLSEELDPYDLTLNTMLSKERKAWAEKVLADLKREADFKRDQFVFLAGNKYRQYLLPVLKQYEIPMMGLKIGEQLGWLKEQLESKNER</sequence>
<feature type="domain" description="DUF6884" evidence="1">
    <location>
        <begin position="4"/>
        <end position="135"/>
    </location>
</feature>
<protein>
    <recommendedName>
        <fullName evidence="1">DUF6884 domain-containing protein</fullName>
    </recommendedName>
</protein>
<dbReference type="InterPro" id="IPR049251">
    <property type="entry name" value="DUF6884"/>
</dbReference>
<dbReference type="Proteomes" id="UP000829756">
    <property type="component" value="Chromosome"/>
</dbReference>
<dbReference type="RefSeq" id="WP_132954726.1">
    <property type="nucleotide sequence ID" value="NZ_CALJUB010000078.1"/>
</dbReference>
<reference evidence="2" key="2">
    <citation type="journal article" date="2022" name="Res Sq">
        <title>Evolution of multicellular longitudinally dividing oral cavity symbionts (Neisseriaceae).</title>
        <authorList>
            <person name="Nyongesa S."/>
            <person name="Weber P."/>
            <person name="Bernet E."/>
            <person name="Pullido F."/>
            <person name="Nieckarz M."/>
            <person name="Delaby M."/>
            <person name="Nieves C."/>
            <person name="Viehboeck T."/>
            <person name="Krause N."/>
            <person name="Rivera-Millot A."/>
            <person name="Nakamura A."/>
            <person name="Vischer N."/>
            <person name="VanNieuwenhze M."/>
            <person name="Brun Y."/>
            <person name="Cava F."/>
            <person name="Bulgheresi S."/>
            <person name="Veyrier F."/>
        </authorList>
    </citation>
    <scope>NUCLEOTIDE SEQUENCE</scope>
    <source>
        <strain evidence="2">1258/02</strain>
    </source>
</reference>
<proteinExistence type="predicted"/>
<accession>A0AAE9KGY3</accession>
<dbReference type="EMBL" id="CP091507">
    <property type="protein sequence ID" value="UOO79395.1"/>
    <property type="molecule type" value="Genomic_DNA"/>
</dbReference>
<dbReference type="AlphaFoldDB" id="A0AAE9KGY3"/>
<evidence type="ECO:0000313" key="3">
    <source>
        <dbReference type="Proteomes" id="UP000829756"/>
    </source>
</evidence>
<evidence type="ECO:0000313" key="2">
    <source>
        <dbReference type="EMBL" id="UOO79395.1"/>
    </source>
</evidence>
<evidence type="ECO:0000259" key="1">
    <source>
        <dbReference type="Pfam" id="PF21818"/>
    </source>
</evidence>
<gene>
    <name evidence="2" type="ORF">LVJ78_12090</name>
</gene>
<reference evidence="2" key="1">
    <citation type="submission" date="2021-12" db="EMBL/GenBank/DDBJ databases">
        <authorList>
            <person name="Veyrier F.J."/>
        </authorList>
    </citation>
    <scope>NUCLEOTIDE SEQUENCE</scope>
    <source>
        <strain evidence="2">1258/02</strain>
    </source>
</reference>